<evidence type="ECO:0000256" key="1">
    <source>
        <dbReference type="ARBA" id="ARBA00023239"/>
    </source>
</evidence>
<dbReference type="SMART" id="SM01130">
    <property type="entry name" value="DHDPS"/>
    <property type="match status" value="1"/>
</dbReference>
<dbReference type="InterPro" id="IPR002220">
    <property type="entry name" value="DapA-like"/>
</dbReference>
<dbReference type="Proteomes" id="UP000317648">
    <property type="component" value="Chromosome"/>
</dbReference>
<gene>
    <name evidence="2" type="ORF">Pla8534_30940</name>
</gene>
<sequence length="308" mass="33079">MNTEPITALSLQRSVISVPPLARAADESLCREENAKIVRHLEAGGVSTLLYGGNAILYHLAPSEYPALLAMLAEIAGPDSLVIPSVGAAFGMMMDQAAMLQEHDFPTAMILPQPGVATSAGVATGVRRFVDRYGKPAVLYIKFDGYIDPADVQRLVDDGLVSFIKYATVRAETANDDYLRQLVERVDPQRIVSGIGEQPAITHLRDFGLAGFTSGCVCVAPRLSMNMLQAIQAGNFEEAERIRQIFSPLENLRNSIQPIRVLHAAVELAGIAVTGPVTPLLSAVDEADHPAIREAAKQLLEQDAAVKA</sequence>
<dbReference type="KEGG" id="lcre:Pla8534_30940"/>
<keyword evidence="3" id="KW-1185">Reference proteome</keyword>
<dbReference type="Pfam" id="PF00701">
    <property type="entry name" value="DHDPS"/>
    <property type="match status" value="1"/>
</dbReference>
<dbReference type="EMBL" id="CP036433">
    <property type="protein sequence ID" value="QDU95279.1"/>
    <property type="molecule type" value="Genomic_DNA"/>
</dbReference>
<evidence type="ECO:0000313" key="2">
    <source>
        <dbReference type="EMBL" id="QDU95279.1"/>
    </source>
</evidence>
<keyword evidence="1" id="KW-0456">Lyase</keyword>
<name>A0A518DTX4_9BACT</name>
<evidence type="ECO:0000313" key="3">
    <source>
        <dbReference type="Proteomes" id="UP000317648"/>
    </source>
</evidence>
<dbReference type="RefSeq" id="WP_145054037.1">
    <property type="nucleotide sequence ID" value="NZ_CP036433.1"/>
</dbReference>
<dbReference type="CDD" id="cd00408">
    <property type="entry name" value="DHDPS-like"/>
    <property type="match status" value="1"/>
</dbReference>
<reference evidence="2 3" key="1">
    <citation type="submission" date="2019-02" db="EMBL/GenBank/DDBJ databases">
        <title>Deep-cultivation of Planctomycetes and their phenomic and genomic characterization uncovers novel biology.</title>
        <authorList>
            <person name="Wiegand S."/>
            <person name="Jogler M."/>
            <person name="Boedeker C."/>
            <person name="Pinto D."/>
            <person name="Vollmers J."/>
            <person name="Rivas-Marin E."/>
            <person name="Kohn T."/>
            <person name="Peeters S.H."/>
            <person name="Heuer A."/>
            <person name="Rast P."/>
            <person name="Oberbeckmann S."/>
            <person name="Bunk B."/>
            <person name="Jeske O."/>
            <person name="Meyerdierks A."/>
            <person name="Storesund J.E."/>
            <person name="Kallscheuer N."/>
            <person name="Luecker S."/>
            <person name="Lage O.M."/>
            <person name="Pohl T."/>
            <person name="Merkel B.J."/>
            <person name="Hornburger P."/>
            <person name="Mueller R.-W."/>
            <person name="Bruemmer F."/>
            <person name="Labrenz M."/>
            <person name="Spormann A.M."/>
            <person name="Op den Camp H."/>
            <person name="Overmann J."/>
            <person name="Amann R."/>
            <person name="Jetten M.S.M."/>
            <person name="Mascher T."/>
            <person name="Medema M.H."/>
            <person name="Devos D.P."/>
            <person name="Kaster A.-K."/>
            <person name="Ovreas L."/>
            <person name="Rohde M."/>
            <person name="Galperin M.Y."/>
            <person name="Jogler C."/>
        </authorList>
    </citation>
    <scope>NUCLEOTIDE SEQUENCE [LARGE SCALE GENOMIC DNA]</scope>
    <source>
        <strain evidence="2 3">Pla85_3_4</strain>
    </source>
</reference>
<proteinExistence type="predicted"/>
<organism evidence="2 3">
    <name type="scientific">Lignipirellula cremea</name>
    <dbReference type="NCBI Taxonomy" id="2528010"/>
    <lineage>
        <taxon>Bacteria</taxon>
        <taxon>Pseudomonadati</taxon>
        <taxon>Planctomycetota</taxon>
        <taxon>Planctomycetia</taxon>
        <taxon>Pirellulales</taxon>
        <taxon>Pirellulaceae</taxon>
        <taxon>Lignipirellula</taxon>
    </lineage>
</organism>
<dbReference type="SUPFAM" id="SSF51569">
    <property type="entry name" value="Aldolase"/>
    <property type="match status" value="1"/>
</dbReference>
<dbReference type="GO" id="GO:0016829">
    <property type="term" value="F:lyase activity"/>
    <property type="evidence" value="ECO:0007669"/>
    <property type="project" value="UniProtKB-KW"/>
</dbReference>
<accession>A0A518DTX4</accession>
<dbReference type="AlphaFoldDB" id="A0A518DTX4"/>
<dbReference type="InterPro" id="IPR013785">
    <property type="entry name" value="Aldolase_TIM"/>
</dbReference>
<dbReference type="OrthoDB" id="8878499at2"/>
<dbReference type="Gene3D" id="3.20.20.70">
    <property type="entry name" value="Aldolase class I"/>
    <property type="match status" value="1"/>
</dbReference>
<protein>
    <submittedName>
        <fullName evidence="2">5-dehydro-4-deoxyglucarate dehydratase</fullName>
    </submittedName>
</protein>